<dbReference type="GO" id="GO:0004459">
    <property type="term" value="F:L-lactate dehydrogenase (NAD+) activity"/>
    <property type="evidence" value="ECO:0007669"/>
    <property type="project" value="TreeGrafter"/>
</dbReference>
<keyword evidence="10" id="KW-1185">Reference proteome</keyword>
<dbReference type="GO" id="GO:0009060">
    <property type="term" value="P:aerobic respiration"/>
    <property type="evidence" value="ECO:0007669"/>
    <property type="project" value="TreeGrafter"/>
</dbReference>
<dbReference type="AlphaFoldDB" id="A0A7W6PQ54"/>
<keyword evidence="3 7" id="KW-0288">FMN</keyword>
<evidence type="ECO:0000256" key="7">
    <source>
        <dbReference type="PIRSR" id="PIRSR000138-2"/>
    </source>
</evidence>
<dbReference type="InterPro" id="IPR012133">
    <property type="entry name" value="Alpha-hydoxy_acid_DH_FMN"/>
</dbReference>
<feature type="binding site" evidence="7">
    <location>
        <position position="156"/>
    </location>
    <ligand>
        <name>FMN</name>
        <dbReference type="ChEBI" id="CHEBI:58210"/>
    </ligand>
</feature>
<evidence type="ECO:0000259" key="8">
    <source>
        <dbReference type="PROSITE" id="PS51349"/>
    </source>
</evidence>
<dbReference type="PROSITE" id="PS00557">
    <property type="entry name" value="FMN_HYDROXY_ACID_DH_1"/>
    <property type="match status" value="1"/>
</dbReference>
<dbReference type="EC" id="1.1.2.3" evidence="9"/>
<reference evidence="9 10" key="1">
    <citation type="submission" date="2020-08" db="EMBL/GenBank/DDBJ databases">
        <title>Genomic Encyclopedia of Type Strains, Phase IV (KMG-IV): sequencing the most valuable type-strain genomes for metagenomic binning, comparative biology and taxonomic classification.</title>
        <authorList>
            <person name="Goeker M."/>
        </authorList>
    </citation>
    <scope>NUCLEOTIDE SEQUENCE [LARGE SCALE GENOMIC DNA]</scope>
    <source>
        <strain evidence="9 10">DSM 29514</strain>
    </source>
</reference>
<dbReference type="RefSeq" id="WP_165135088.1">
    <property type="nucleotide sequence ID" value="NZ_CP049250.1"/>
</dbReference>
<evidence type="ECO:0000256" key="2">
    <source>
        <dbReference type="ARBA" id="ARBA00022630"/>
    </source>
</evidence>
<feature type="binding site" evidence="7">
    <location>
        <position position="279"/>
    </location>
    <ligand>
        <name>glyoxylate</name>
        <dbReference type="ChEBI" id="CHEBI:36655"/>
    </ligand>
</feature>
<evidence type="ECO:0000256" key="1">
    <source>
        <dbReference type="ARBA" id="ARBA00001917"/>
    </source>
</evidence>
<dbReference type="Proteomes" id="UP000519897">
    <property type="component" value="Unassembled WGS sequence"/>
</dbReference>
<dbReference type="PANTHER" id="PTHR10578">
    <property type="entry name" value="S -2-HYDROXY-ACID OXIDASE-RELATED"/>
    <property type="match status" value="1"/>
</dbReference>
<feature type="binding site" evidence="7">
    <location>
        <begin position="78"/>
        <end position="80"/>
    </location>
    <ligand>
        <name>FMN</name>
        <dbReference type="ChEBI" id="CHEBI:58210"/>
    </ligand>
</feature>
<feature type="binding site" evidence="7">
    <location>
        <position position="130"/>
    </location>
    <ligand>
        <name>FMN</name>
        <dbReference type="ChEBI" id="CHEBI:58210"/>
    </ligand>
</feature>
<feature type="binding site" evidence="7">
    <location>
        <position position="107"/>
    </location>
    <ligand>
        <name>FMN</name>
        <dbReference type="ChEBI" id="CHEBI:58210"/>
    </ligand>
</feature>
<dbReference type="EMBL" id="JACIEC010000001">
    <property type="protein sequence ID" value="MBB4141567.1"/>
    <property type="molecule type" value="Genomic_DNA"/>
</dbReference>
<accession>A0A7W6PQ54</accession>
<name>A0A7W6PQ54_9HYPH</name>
<evidence type="ECO:0000256" key="6">
    <source>
        <dbReference type="PIRSR" id="PIRSR000138-1"/>
    </source>
</evidence>
<dbReference type="PANTHER" id="PTHR10578:SF107">
    <property type="entry name" value="2-HYDROXYACID OXIDASE 1"/>
    <property type="match status" value="1"/>
</dbReference>
<evidence type="ECO:0000313" key="9">
    <source>
        <dbReference type="EMBL" id="MBB4141567.1"/>
    </source>
</evidence>
<gene>
    <name evidence="9" type="ORF">GGQ72_000066</name>
</gene>
<feature type="domain" description="FMN hydroxy acid dehydrogenase" evidence="8">
    <location>
        <begin position="1"/>
        <end position="381"/>
    </location>
</feature>
<feature type="binding site" evidence="7">
    <location>
        <begin position="307"/>
        <end position="311"/>
    </location>
    <ligand>
        <name>FMN</name>
        <dbReference type="ChEBI" id="CHEBI:58210"/>
    </ligand>
</feature>
<keyword evidence="2 7" id="KW-0285">Flavoprotein</keyword>
<feature type="binding site" evidence="7">
    <location>
        <position position="25"/>
    </location>
    <ligand>
        <name>glyoxylate</name>
        <dbReference type="ChEBI" id="CHEBI:36655"/>
    </ligand>
</feature>
<dbReference type="PROSITE" id="PS51349">
    <property type="entry name" value="FMN_HYDROXY_ACID_DH_2"/>
    <property type="match status" value="1"/>
</dbReference>
<dbReference type="NCBIfam" id="NF008398">
    <property type="entry name" value="PRK11197.1"/>
    <property type="match status" value="1"/>
</dbReference>
<feature type="binding site" evidence="7">
    <location>
        <position position="128"/>
    </location>
    <ligand>
        <name>FMN</name>
        <dbReference type="ChEBI" id="CHEBI:58210"/>
    </ligand>
</feature>
<evidence type="ECO:0000313" key="10">
    <source>
        <dbReference type="Proteomes" id="UP000519897"/>
    </source>
</evidence>
<dbReference type="PIRSF" id="PIRSF000138">
    <property type="entry name" value="Al-hdrx_acd_dh"/>
    <property type="match status" value="1"/>
</dbReference>
<comment type="cofactor">
    <cofactor evidence="1">
        <name>FMN</name>
        <dbReference type="ChEBI" id="CHEBI:58210"/>
    </cofactor>
</comment>
<feature type="binding site" evidence="7">
    <location>
        <position position="165"/>
    </location>
    <ligand>
        <name>glyoxylate</name>
        <dbReference type="ChEBI" id="CHEBI:36655"/>
    </ligand>
</feature>
<comment type="caution">
    <text evidence="9">The sequence shown here is derived from an EMBL/GenBank/DDBJ whole genome shotgun (WGS) entry which is preliminary data.</text>
</comment>
<dbReference type="InterPro" id="IPR037396">
    <property type="entry name" value="FMN_HAD"/>
</dbReference>
<protein>
    <submittedName>
        <fullName evidence="9">L-lactate dehydrogenase (Cytochrome)</fullName>
        <ecNumber evidence="9">1.1.2.3</ecNumber>
    </submittedName>
</protein>
<dbReference type="InterPro" id="IPR008259">
    <property type="entry name" value="FMN_hydac_DH_AS"/>
</dbReference>
<feature type="binding site" evidence="7">
    <location>
        <position position="252"/>
    </location>
    <ligand>
        <name>FMN</name>
        <dbReference type="ChEBI" id="CHEBI:58210"/>
    </ligand>
</feature>
<dbReference type="SUPFAM" id="SSF51395">
    <property type="entry name" value="FMN-linked oxidoreductases"/>
    <property type="match status" value="1"/>
</dbReference>
<dbReference type="GO" id="GO:0010181">
    <property type="term" value="F:FMN binding"/>
    <property type="evidence" value="ECO:0007669"/>
    <property type="project" value="InterPro"/>
</dbReference>
<dbReference type="GO" id="GO:0004460">
    <property type="term" value="F:L-lactate dehydrogenase (cytochrome) activity"/>
    <property type="evidence" value="ECO:0007669"/>
    <property type="project" value="UniProtKB-EC"/>
</dbReference>
<keyword evidence="4 9" id="KW-0560">Oxidoreductase</keyword>
<evidence type="ECO:0000256" key="3">
    <source>
        <dbReference type="ARBA" id="ARBA00022643"/>
    </source>
</evidence>
<dbReference type="Pfam" id="PF01070">
    <property type="entry name" value="FMN_dh"/>
    <property type="match status" value="1"/>
</dbReference>
<dbReference type="CDD" id="cd02809">
    <property type="entry name" value="alpha_hydroxyacid_oxid_FMN"/>
    <property type="match status" value="1"/>
</dbReference>
<comment type="similarity">
    <text evidence="5">Belongs to the FMN-dependent alpha-hydroxy acid dehydrogenase family.</text>
</comment>
<dbReference type="InterPro" id="IPR000262">
    <property type="entry name" value="FMN-dep_DH"/>
</dbReference>
<proteinExistence type="inferred from homology"/>
<feature type="binding site" evidence="7">
    <location>
        <position position="274"/>
    </location>
    <ligand>
        <name>FMN</name>
        <dbReference type="ChEBI" id="CHEBI:58210"/>
    </ligand>
</feature>
<evidence type="ECO:0000256" key="5">
    <source>
        <dbReference type="ARBA" id="ARBA00024042"/>
    </source>
</evidence>
<dbReference type="Gene3D" id="3.20.20.70">
    <property type="entry name" value="Aldolase class I"/>
    <property type="match status" value="1"/>
</dbReference>
<sequence>MTAPLTIADLKSLARRRVPKMFFEYADSGSWTEGTYRANEDDFAAIKLRQRVMVDMTNRSLKSTMIGHDVAMPVALAPTGFTGMQHADGEMLAAKAAEEFGVPFTLSTMSICSIEDVASVTTKPFWFQLYVMRDRDFVQNLIDRAKRAGCSALVVTADLQILGQRHKDIHNGLSAPPKFTPKHVWQMATRPQWCLGMLGTKRRTFGNIVGHAKNVSDLSSLGSWTAEQFDPRLSWKDIEWIKQQWGGKLIIKGVLDEEDARAAADTGADAVIVSNHGGRQLDGAPSSISMLPKIVDAVGDRIEVHVDGGIRSGQDILKAVALGARGTYIGRPFLYGLGAMGKEGVDLALSILRKELDVTMALCGKRDIQTVDRSILAHNPY</sequence>
<dbReference type="FunFam" id="3.20.20.70:FF:000029">
    <property type="entry name" value="L-lactate dehydrogenase"/>
    <property type="match status" value="1"/>
</dbReference>
<feature type="binding site" evidence="7">
    <location>
        <begin position="330"/>
        <end position="331"/>
    </location>
    <ligand>
        <name>FMN</name>
        <dbReference type="ChEBI" id="CHEBI:58210"/>
    </ligand>
</feature>
<dbReference type="GO" id="GO:0005886">
    <property type="term" value="C:plasma membrane"/>
    <property type="evidence" value="ECO:0007669"/>
    <property type="project" value="TreeGrafter"/>
</dbReference>
<organism evidence="9 10">
    <name type="scientific">Rhizobium rhizoryzae</name>
    <dbReference type="NCBI Taxonomy" id="451876"/>
    <lineage>
        <taxon>Bacteria</taxon>
        <taxon>Pseudomonadati</taxon>
        <taxon>Pseudomonadota</taxon>
        <taxon>Alphaproteobacteria</taxon>
        <taxon>Hyphomicrobiales</taxon>
        <taxon>Rhizobiaceae</taxon>
        <taxon>Rhizobium/Agrobacterium group</taxon>
        <taxon>Rhizobium</taxon>
    </lineage>
</organism>
<dbReference type="InterPro" id="IPR013785">
    <property type="entry name" value="Aldolase_TIM"/>
</dbReference>
<feature type="binding site" evidence="7">
    <location>
        <position position="276"/>
    </location>
    <ligand>
        <name>glyoxylate</name>
        <dbReference type="ChEBI" id="CHEBI:36655"/>
    </ligand>
</feature>
<evidence type="ECO:0000256" key="4">
    <source>
        <dbReference type="ARBA" id="ARBA00023002"/>
    </source>
</evidence>
<feature type="active site" description="Proton acceptor" evidence="6">
    <location>
        <position position="276"/>
    </location>
</feature>